<feature type="region of interest" description="Disordered" evidence="4">
    <location>
        <begin position="1"/>
        <end position="20"/>
    </location>
</feature>
<dbReference type="AlphaFoldDB" id="A0A1E3L2D2"/>
<dbReference type="Proteomes" id="UP000094578">
    <property type="component" value="Unassembled WGS sequence"/>
</dbReference>
<comment type="similarity">
    <text evidence="1">Belongs to the acyl coenzyme A hydrolase family.</text>
</comment>
<dbReference type="GO" id="GO:0005829">
    <property type="term" value="C:cytosol"/>
    <property type="evidence" value="ECO:0007669"/>
    <property type="project" value="TreeGrafter"/>
</dbReference>
<feature type="domain" description="HotDog ACOT-type" evidence="5">
    <location>
        <begin position="26"/>
        <end position="138"/>
    </location>
</feature>
<dbReference type="InterPro" id="IPR006683">
    <property type="entry name" value="Thioestr_dom"/>
</dbReference>
<dbReference type="PANTHER" id="PTHR11049">
    <property type="entry name" value="ACYL COENZYME A THIOESTER HYDROLASE"/>
    <property type="match status" value="1"/>
</dbReference>
<reference evidence="6 7" key="1">
    <citation type="submission" date="2016-08" db="EMBL/GenBank/DDBJ databases">
        <title>Genome sequencing of Paenibacillus sp. TI45-13ar, isolated from Korean traditional nuruk.</title>
        <authorList>
            <person name="Kim S.-J."/>
        </authorList>
    </citation>
    <scope>NUCLEOTIDE SEQUENCE [LARGE SCALE GENOMIC DNA]</scope>
    <source>
        <strain evidence="6 7">TI45-13ar</strain>
    </source>
</reference>
<gene>
    <name evidence="6" type="ORF">PTI45_02600</name>
</gene>
<dbReference type="InterPro" id="IPR033120">
    <property type="entry name" value="HOTDOG_ACOT"/>
</dbReference>
<protein>
    <submittedName>
        <fullName evidence="6">Acyl-CoA hydrolase</fullName>
        <ecNumber evidence="6">3.1.2.20</ecNumber>
    </submittedName>
</protein>
<dbReference type="EMBL" id="MDER01000044">
    <property type="protein sequence ID" value="ODP27962.1"/>
    <property type="molecule type" value="Genomic_DNA"/>
</dbReference>
<dbReference type="Gene3D" id="3.10.129.10">
    <property type="entry name" value="Hotdog Thioesterase"/>
    <property type="match status" value="1"/>
</dbReference>
<evidence type="ECO:0000313" key="7">
    <source>
        <dbReference type="Proteomes" id="UP000094578"/>
    </source>
</evidence>
<dbReference type="CDD" id="cd03442">
    <property type="entry name" value="BFIT_BACH"/>
    <property type="match status" value="1"/>
</dbReference>
<dbReference type="InterPro" id="IPR040170">
    <property type="entry name" value="Cytosol_ACT"/>
</dbReference>
<dbReference type="EC" id="3.1.2.20" evidence="6"/>
<evidence type="ECO:0000256" key="3">
    <source>
        <dbReference type="PROSITE-ProRule" id="PRU01106"/>
    </source>
</evidence>
<proteinExistence type="inferred from homology"/>
<dbReference type="RefSeq" id="WP_069328010.1">
    <property type="nucleotide sequence ID" value="NZ_MDER01000044.1"/>
</dbReference>
<dbReference type="GO" id="GO:0052816">
    <property type="term" value="F:long-chain fatty acyl-CoA hydrolase activity"/>
    <property type="evidence" value="ECO:0007669"/>
    <property type="project" value="TreeGrafter"/>
</dbReference>
<dbReference type="InterPro" id="IPR029069">
    <property type="entry name" value="HotDog_dom_sf"/>
</dbReference>
<sequence length="189" mass="21399">MDQQSSDQAGQSASSKPLQVESKYVRETRCFKTSRVFPTDVNNHNTLFGGKLMSYIDDIASITASKLCRVDTVTASTDSVDFLYPINPTDSVTLESFVTWTGRSSMEIFVKVIREDLKTGEKRIAATAFLTFVAIGEDNHKVQVPTVIPETEEEKKLHETAPSRAAMRRQRREESKEFADYLTTEYPWE</sequence>
<evidence type="ECO:0000256" key="2">
    <source>
        <dbReference type="ARBA" id="ARBA00022801"/>
    </source>
</evidence>
<evidence type="ECO:0000256" key="4">
    <source>
        <dbReference type="SAM" id="MobiDB-lite"/>
    </source>
</evidence>
<keyword evidence="2 3" id="KW-0378">Hydrolase</keyword>
<evidence type="ECO:0000313" key="6">
    <source>
        <dbReference type="EMBL" id="ODP27962.1"/>
    </source>
</evidence>
<evidence type="ECO:0000256" key="1">
    <source>
        <dbReference type="ARBA" id="ARBA00010458"/>
    </source>
</evidence>
<keyword evidence="7" id="KW-1185">Reference proteome</keyword>
<dbReference type="PROSITE" id="PS51770">
    <property type="entry name" value="HOTDOG_ACOT"/>
    <property type="match status" value="1"/>
</dbReference>
<feature type="compositionally biased region" description="Low complexity" evidence="4">
    <location>
        <begin position="1"/>
        <end position="15"/>
    </location>
</feature>
<dbReference type="PATRIC" id="fig|1886670.3.peg.2645"/>
<evidence type="ECO:0000259" key="5">
    <source>
        <dbReference type="PROSITE" id="PS51770"/>
    </source>
</evidence>
<name>A0A1E3L2D2_9BACL</name>
<dbReference type="GO" id="GO:0009062">
    <property type="term" value="P:fatty acid catabolic process"/>
    <property type="evidence" value="ECO:0007669"/>
    <property type="project" value="TreeGrafter"/>
</dbReference>
<dbReference type="SUPFAM" id="SSF54637">
    <property type="entry name" value="Thioesterase/thiol ester dehydrase-isomerase"/>
    <property type="match status" value="1"/>
</dbReference>
<accession>A0A1E3L2D2</accession>
<dbReference type="Pfam" id="PF03061">
    <property type="entry name" value="4HBT"/>
    <property type="match status" value="1"/>
</dbReference>
<feature type="region of interest" description="Disordered" evidence="4">
    <location>
        <begin position="151"/>
        <end position="172"/>
    </location>
</feature>
<comment type="caution">
    <text evidence="6">The sequence shown here is derived from an EMBL/GenBank/DDBJ whole genome shotgun (WGS) entry which is preliminary data.</text>
</comment>
<dbReference type="GO" id="GO:0006637">
    <property type="term" value="P:acyl-CoA metabolic process"/>
    <property type="evidence" value="ECO:0007669"/>
    <property type="project" value="TreeGrafter"/>
</dbReference>
<dbReference type="PANTHER" id="PTHR11049:SF24">
    <property type="entry name" value="CYTOSOLIC ACYL COENZYME A THIOESTER HYDROLASE"/>
    <property type="match status" value="1"/>
</dbReference>
<organism evidence="6 7">
    <name type="scientific">Paenibacillus nuruki</name>
    <dbReference type="NCBI Taxonomy" id="1886670"/>
    <lineage>
        <taxon>Bacteria</taxon>
        <taxon>Bacillati</taxon>
        <taxon>Bacillota</taxon>
        <taxon>Bacilli</taxon>
        <taxon>Bacillales</taxon>
        <taxon>Paenibacillaceae</taxon>
        <taxon>Paenibacillus</taxon>
    </lineage>
</organism>
<dbReference type="STRING" id="1886670.PTI45_02600"/>